<organism evidence="1 2">
    <name type="scientific">Araneus ventricosus</name>
    <name type="common">Orbweaver spider</name>
    <name type="synonym">Epeira ventricosa</name>
    <dbReference type="NCBI Taxonomy" id="182803"/>
    <lineage>
        <taxon>Eukaryota</taxon>
        <taxon>Metazoa</taxon>
        <taxon>Ecdysozoa</taxon>
        <taxon>Arthropoda</taxon>
        <taxon>Chelicerata</taxon>
        <taxon>Arachnida</taxon>
        <taxon>Araneae</taxon>
        <taxon>Araneomorphae</taxon>
        <taxon>Entelegynae</taxon>
        <taxon>Araneoidea</taxon>
        <taxon>Araneidae</taxon>
        <taxon>Araneus</taxon>
    </lineage>
</organism>
<reference evidence="1 2" key="1">
    <citation type="journal article" date="2019" name="Sci. Rep.">
        <title>Orb-weaving spider Araneus ventricosus genome elucidates the spidroin gene catalogue.</title>
        <authorList>
            <person name="Kono N."/>
            <person name="Nakamura H."/>
            <person name="Ohtoshi R."/>
            <person name="Moran D.A.P."/>
            <person name="Shinohara A."/>
            <person name="Yoshida Y."/>
            <person name="Fujiwara M."/>
            <person name="Mori M."/>
            <person name="Tomita M."/>
            <person name="Arakawa K."/>
        </authorList>
    </citation>
    <scope>NUCLEOTIDE SEQUENCE [LARGE SCALE GENOMIC DNA]</scope>
</reference>
<gene>
    <name evidence="1" type="ORF">AVEN_81534_1</name>
</gene>
<proteinExistence type="predicted"/>
<evidence type="ECO:0000313" key="1">
    <source>
        <dbReference type="EMBL" id="GBO33897.1"/>
    </source>
</evidence>
<name>A0A4Y2WCV6_ARAVE</name>
<dbReference type="Proteomes" id="UP000499080">
    <property type="component" value="Unassembled WGS sequence"/>
</dbReference>
<dbReference type="EMBL" id="BGPR01057609">
    <property type="protein sequence ID" value="GBO33897.1"/>
    <property type="molecule type" value="Genomic_DNA"/>
</dbReference>
<feature type="non-terminal residue" evidence="1">
    <location>
        <position position="146"/>
    </location>
</feature>
<dbReference type="AlphaFoldDB" id="A0A4Y2WCV6"/>
<comment type="caution">
    <text evidence="1">The sequence shown here is derived from an EMBL/GenBank/DDBJ whole genome shotgun (WGS) entry which is preliminary data.</text>
</comment>
<sequence length="146" mass="17164">MTEDTGVLIKKKRAALRTAVTKYIQQLEKELKKNEPDDGEFEELLEHLSEKFESLKVADRECETLYKPAEIDKELEVAEQYRDKIITWRFRAKKHLRKSNKLNSNCDSGTTTEIAKLTETINIKLPKINIPKFYGEINQWLSFWNS</sequence>
<accession>A0A4Y2WCV6</accession>
<evidence type="ECO:0000313" key="2">
    <source>
        <dbReference type="Proteomes" id="UP000499080"/>
    </source>
</evidence>
<protein>
    <submittedName>
        <fullName evidence="1">Uncharacterized protein</fullName>
    </submittedName>
</protein>
<keyword evidence="2" id="KW-1185">Reference proteome</keyword>